<protein>
    <submittedName>
        <fullName evidence="1">Uncharacterized protein</fullName>
    </submittedName>
</protein>
<organism evidence="1 2">
    <name type="scientific">Demequina litorisediminis</name>
    <dbReference type="NCBI Taxonomy" id="1849022"/>
    <lineage>
        <taxon>Bacteria</taxon>
        <taxon>Bacillati</taxon>
        <taxon>Actinomycetota</taxon>
        <taxon>Actinomycetes</taxon>
        <taxon>Micrococcales</taxon>
        <taxon>Demequinaceae</taxon>
        <taxon>Demequina</taxon>
    </lineage>
</organism>
<name>A0ABQ6IG28_9MICO</name>
<dbReference type="EMBL" id="BSUN01000001">
    <property type="protein sequence ID" value="GMA36740.1"/>
    <property type="molecule type" value="Genomic_DNA"/>
</dbReference>
<evidence type="ECO:0000313" key="2">
    <source>
        <dbReference type="Proteomes" id="UP001157125"/>
    </source>
</evidence>
<sequence length="50" mass="5667">MPSEVLDAPRYAMQFVLDRWEHEGGVEAWYLAHGGDRATLARLRARLLAA</sequence>
<gene>
    <name evidence="1" type="ORF">GCM10025876_29440</name>
</gene>
<evidence type="ECO:0000313" key="1">
    <source>
        <dbReference type="EMBL" id="GMA36740.1"/>
    </source>
</evidence>
<dbReference type="RefSeq" id="WP_284328727.1">
    <property type="nucleotide sequence ID" value="NZ_BSUN01000001.1"/>
</dbReference>
<dbReference type="Proteomes" id="UP001157125">
    <property type="component" value="Unassembled WGS sequence"/>
</dbReference>
<keyword evidence="2" id="KW-1185">Reference proteome</keyword>
<reference evidence="2" key="1">
    <citation type="journal article" date="2019" name="Int. J. Syst. Evol. Microbiol.">
        <title>The Global Catalogue of Microorganisms (GCM) 10K type strain sequencing project: providing services to taxonomists for standard genome sequencing and annotation.</title>
        <authorList>
            <consortium name="The Broad Institute Genomics Platform"/>
            <consortium name="The Broad Institute Genome Sequencing Center for Infectious Disease"/>
            <person name="Wu L."/>
            <person name="Ma J."/>
        </authorList>
    </citation>
    <scope>NUCLEOTIDE SEQUENCE [LARGE SCALE GENOMIC DNA]</scope>
    <source>
        <strain evidence="2">NBRC 112299</strain>
    </source>
</reference>
<comment type="caution">
    <text evidence="1">The sequence shown here is derived from an EMBL/GenBank/DDBJ whole genome shotgun (WGS) entry which is preliminary data.</text>
</comment>
<proteinExistence type="predicted"/>
<accession>A0ABQ6IG28</accession>